<dbReference type="GO" id="GO:0043190">
    <property type="term" value="C:ATP-binding cassette (ABC) transporter complex"/>
    <property type="evidence" value="ECO:0007669"/>
    <property type="project" value="InterPro"/>
</dbReference>
<comment type="subcellular location">
    <subcellularLocation>
        <location evidence="1">Periplasm</location>
    </subcellularLocation>
</comment>
<dbReference type="Gene3D" id="3.90.76.10">
    <property type="entry name" value="Dipeptide-binding Protein, Domain 1"/>
    <property type="match status" value="1"/>
</dbReference>
<dbReference type="GO" id="GO:0015833">
    <property type="term" value="P:peptide transport"/>
    <property type="evidence" value="ECO:0007669"/>
    <property type="project" value="TreeGrafter"/>
</dbReference>
<dbReference type="Gene3D" id="3.40.190.10">
    <property type="entry name" value="Periplasmic binding protein-like II"/>
    <property type="match status" value="1"/>
</dbReference>
<keyword evidence="3" id="KW-0813">Transport</keyword>
<dbReference type="InterPro" id="IPR023765">
    <property type="entry name" value="SBP_5_CS"/>
</dbReference>
<dbReference type="InterPro" id="IPR000914">
    <property type="entry name" value="SBP_5_dom"/>
</dbReference>
<gene>
    <name evidence="6" type="ORF">ML536_01225</name>
</gene>
<keyword evidence="7" id="KW-1185">Reference proteome</keyword>
<name>A0AA41UEF9_9HYPH</name>
<comment type="similarity">
    <text evidence="2">Belongs to the bacterial solute-binding protein 5 family.</text>
</comment>
<dbReference type="Proteomes" id="UP001156140">
    <property type="component" value="Unassembled WGS sequence"/>
</dbReference>
<accession>A0AA41UEF9</accession>
<proteinExistence type="inferred from homology"/>
<dbReference type="AlphaFoldDB" id="A0AA41UEF9"/>
<dbReference type="GO" id="GO:1904680">
    <property type="term" value="F:peptide transmembrane transporter activity"/>
    <property type="evidence" value="ECO:0007669"/>
    <property type="project" value="TreeGrafter"/>
</dbReference>
<organism evidence="6 7">
    <name type="scientific">Paradevosia shaoguanensis</name>
    <dbReference type="NCBI Taxonomy" id="1335043"/>
    <lineage>
        <taxon>Bacteria</taxon>
        <taxon>Pseudomonadati</taxon>
        <taxon>Pseudomonadota</taxon>
        <taxon>Alphaproteobacteria</taxon>
        <taxon>Hyphomicrobiales</taxon>
        <taxon>Devosiaceae</taxon>
        <taxon>Paradevosia</taxon>
    </lineage>
</organism>
<dbReference type="CDD" id="cd08498">
    <property type="entry name" value="PBP2_NikA_DppA_OppA_like_2"/>
    <property type="match status" value="1"/>
</dbReference>
<dbReference type="PROSITE" id="PS01040">
    <property type="entry name" value="SBP_BACTERIAL_5"/>
    <property type="match status" value="1"/>
</dbReference>
<feature type="domain" description="Solute-binding protein family 5" evidence="5">
    <location>
        <begin position="45"/>
        <end position="418"/>
    </location>
</feature>
<protein>
    <submittedName>
        <fullName evidence="6">ABC transporter substrate-binding protein</fullName>
    </submittedName>
</protein>
<dbReference type="PANTHER" id="PTHR30290:SF9">
    <property type="entry name" value="OLIGOPEPTIDE-BINDING PROTEIN APPA"/>
    <property type="match status" value="1"/>
</dbReference>
<evidence type="ECO:0000256" key="3">
    <source>
        <dbReference type="ARBA" id="ARBA00022448"/>
    </source>
</evidence>
<dbReference type="RefSeq" id="WP_281734672.1">
    <property type="nucleotide sequence ID" value="NZ_JAKETQ010000001.1"/>
</dbReference>
<comment type="caution">
    <text evidence="6">The sequence shown here is derived from an EMBL/GenBank/DDBJ whole genome shotgun (WGS) entry which is preliminary data.</text>
</comment>
<sequence>MAEQLRWASATDIATLDPYAHGESFTSGVLAHVFDPLVRRGRTLEIEPALATEWELLDPVTWRFKLREGVKFHNGNPFTADDVIASITRIGDPGSRQRSNVVQIESVTKVDDLTIDIVTKGPSPLLLNDLAGVMIMDKEWMEANDALLPGNLGEGITTAASNEAVGTGPFKVVSYRPDAETNFVVNEDWWDTPQHNITAIQFKPVKSDATRVAALLSGEVDLITPAPLQDLARLESAPGIIVDEEPSLRVLMLALNRRPESQAFPGTPNPLNELKVRQALWHAIDMDSIQKRIMRGKSRNTSTFVAPPVPGYSEANDVPYGYDPELAKKLLAEAGFGDGLKLRLNCTNDRYINDEQICVAISSMWTRIGIETDLQVESRATFFPRQDRGELDVSLTGWATLPSMDGFSMLRSMLADTKDGFGGGNDIAYVHPRIEELTRLAAVELDETKRRGYISEGLAIAGADVAYIPLHQQPVAAAMSDRFDIPQFADEYIRLWYATAK</sequence>
<dbReference type="GO" id="GO:0030288">
    <property type="term" value="C:outer membrane-bounded periplasmic space"/>
    <property type="evidence" value="ECO:0007669"/>
    <property type="project" value="UniProtKB-ARBA"/>
</dbReference>
<dbReference type="Gene3D" id="3.10.105.10">
    <property type="entry name" value="Dipeptide-binding Protein, Domain 3"/>
    <property type="match status" value="1"/>
</dbReference>
<dbReference type="InterPro" id="IPR039424">
    <property type="entry name" value="SBP_5"/>
</dbReference>
<dbReference type="PANTHER" id="PTHR30290">
    <property type="entry name" value="PERIPLASMIC BINDING COMPONENT OF ABC TRANSPORTER"/>
    <property type="match status" value="1"/>
</dbReference>
<evidence type="ECO:0000313" key="6">
    <source>
        <dbReference type="EMBL" id="MCI0125441.1"/>
    </source>
</evidence>
<evidence type="ECO:0000256" key="2">
    <source>
        <dbReference type="ARBA" id="ARBA00005695"/>
    </source>
</evidence>
<dbReference type="Pfam" id="PF00496">
    <property type="entry name" value="SBP_bac_5"/>
    <property type="match status" value="1"/>
</dbReference>
<dbReference type="InterPro" id="IPR030678">
    <property type="entry name" value="Peptide/Ni-bd"/>
</dbReference>
<reference evidence="6" key="1">
    <citation type="submission" date="2022-03" db="EMBL/GenBank/DDBJ databases">
        <title>The complete genome sequence of a Methyloterrigena soli.</title>
        <authorList>
            <person name="Zi Z."/>
        </authorList>
    </citation>
    <scope>NUCLEOTIDE SEQUENCE</scope>
    <source>
        <strain evidence="6">M48</strain>
    </source>
</reference>
<evidence type="ECO:0000256" key="1">
    <source>
        <dbReference type="ARBA" id="ARBA00004418"/>
    </source>
</evidence>
<evidence type="ECO:0000256" key="4">
    <source>
        <dbReference type="ARBA" id="ARBA00022729"/>
    </source>
</evidence>
<keyword evidence="4" id="KW-0732">Signal</keyword>
<dbReference type="SUPFAM" id="SSF53850">
    <property type="entry name" value="Periplasmic binding protein-like II"/>
    <property type="match status" value="1"/>
</dbReference>
<evidence type="ECO:0000259" key="5">
    <source>
        <dbReference type="Pfam" id="PF00496"/>
    </source>
</evidence>
<dbReference type="PIRSF" id="PIRSF002741">
    <property type="entry name" value="MppA"/>
    <property type="match status" value="1"/>
</dbReference>
<dbReference type="EMBL" id="JALAZD010000001">
    <property type="protein sequence ID" value="MCI0125441.1"/>
    <property type="molecule type" value="Genomic_DNA"/>
</dbReference>
<evidence type="ECO:0000313" key="7">
    <source>
        <dbReference type="Proteomes" id="UP001156140"/>
    </source>
</evidence>